<reference evidence="8" key="1">
    <citation type="journal article" date="2020" name="Stud. Mycol.">
        <title>101 Dothideomycetes genomes: a test case for predicting lifestyles and emergence of pathogens.</title>
        <authorList>
            <person name="Haridas S."/>
            <person name="Albert R."/>
            <person name="Binder M."/>
            <person name="Bloem J."/>
            <person name="Labutti K."/>
            <person name="Salamov A."/>
            <person name="Andreopoulos B."/>
            <person name="Baker S."/>
            <person name="Barry K."/>
            <person name="Bills G."/>
            <person name="Bluhm B."/>
            <person name="Cannon C."/>
            <person name="Castanera R."/>
            <person name="Culley D."/>
            <person name="Daum C."/>
            <person name="Ezra D."/>
            <person name="Gonzalez J."/>
            <person name="Henrissat B."/>
            <person name="Kuo A."/>
            <person name="Liang C."/>
            <person name="Lipzen A."/>
            <person name="Lutzoni F."/>
            <person name="Magnuson J."/>
            <person name="Mondo S."/>
            <person name="Nolan M."/>
            <person name="Ohm R."/>
            <person name="Pangilinan J."/>
            <person name="Park H.-J."/>
            <person name="Ramirez L."/>
            <person name="Alfaro M."/>
            <person name="Sun H."/>
            <person name="Tritt A."/>
            <person name="Yoshinaga Y."/>
            <person name="Zwiers L.-H."/>
            <person name="Turgeon B."/>
            <person name="Goodwin S."/>
            <person name="Spatafora J."/>
            <person name="Crous P."/>
            <person name="Grigoriev I."/>
        </authorList>
    </citation>
    <scope>NUCLEOTIDE SEQUENCE</scope>
    <source>
        <strain evidence="8">CBS 175.79</strain>
    </source>
</reference>
<evidence type="ECO:0000256" key="2">
    <source>
        <dbReference type="ARBA" id="ARBA00022723"/>
    </source>
</evidence>
<dbReference type="GO" id="GO:0005634">
    <property type="term" value="C:nucleus"/>
    <property type="evidence" value="ECO:0007669"/>
    <property type="project" value="UniProtKB-SubCell"/>
</dbReference>
<evidence type="ECO:0000256" key="1">
    <source>
        <dbReference type="ARBA" id="ARBA00004123"/>
    </source>
</evidence>
<dbReference type="Pfam" id="PF04082">
    <property type="entry name" value="Fungal_trans"/>
    <property type="match status" value="1"/>
</dbReference>
<dbReference type="Proteomes" id="UP000799778">
    <property type="component" value="Unassembled WGS sequence"/>
</dbReference>
<evidence type="ECO:0000256" key="6">
    <source>
        <dbReference type="SAM" id="MobiDB-lite"/>
    </source>
</evidence>
<keyword evidence="3" id="KW-0805">Transcription regulation</keyword>
<dbReference type="RefSeq" id="XP_033389909.1">
    <property type="nucleotide sequence ID" value="XM_033523127.1"/>
</dbReference>
<keyword evidence="9" id="KW-1185">Reference proteome</keyword>
<comment type="subcellular location">
    <subcellularLocation>
        <location evidence="1">Nucleus</location>
    </subcellularLocation>
</comment>
<evidence type="ECO:0000259" key="7">
    <source>
        <dbReference type="Pfam" id="PF04082"/>
    </source>
</evidence>
<dbReference type="PANTHER" id="PTHR47338">
    <property type="entry name" value="ZN(II)2CYS6 TRANSCRIPTION FACTOR (EUROFUNG)-RELATED"/>
    <property type="match status" value="1"/>
</dbReference>
<keyword evidence="2" id="KW-0479">Metal-binding</keyword>
<dbReference type="OrthoDB" id="10261408at2759"/>
<dbReference type="GO" id="GO:0006351">
    <property type="term" value="P:DNA-templated transcription"/>
    <property type="evidence" value="ECO:0007669"/>
    <property type="project" value="InterPro"/>
</dbReference>
<dbReference type="InterPro" id="IPR007219">
    <property type="entry name" value="XnlR_reg_dom"/>
</dbReference>
<name>A0A6A5Y9T1_9PLEO</name>
<dbReference type="GeneID" id="54280524"/>
<dbReference type="EMBL" id="ML978066">
    <property type="protein sequence ID" value="KAF2021570.1"/>
    <property type="molecule type" value="Genomic_DNA"/>
</dbReference>
<evidence type="ECO:0000256" key="4">
    <source>
        <dbReference type="ARBA" id="ARBA00023163"/>
    </source>
</evidence>
<evidence type="ECO:0000313" key="8">
    <source>
        <dbReference type="EMBL" id="KAF2021570.1"/>
    </source>
</evidence>
<sequence length="547" mass="61194">MEVAAVRFNEDDSLTSKGELTSDQTEQIRSDVLLQVIDDSRLENVQALLILAYTELCDDRAQRACSLLRLVAKHIEELQINREGPKLHEHARAGKRLGSYSSYSSSSSWIDEEEERRVFWNAFMLDRLCAALTGNPPGLSGVSYEGRRLPACASFWYTNQSCSTPFLSIPDPSGAGLELPFTAKRSPNDGLSGNDATEREPPSTGIGSLAFYIETVESLSTVMTHFLQQPVDFNNKQDVSRWLSRWKLHLPQQWADSGMSRRVLPGIMDPAMTAANATHNTCLILLHEEVAYPDPRLRWVQLPSVCSADTCLNAAIEVCTIIDKLLQQRGTRYPISPQLGFCAFISGRTMLLYWRSFAGPIAPQFALLLQNLDDMHRRVQLRHRVDTLGPVSIFSRLSGRLRTIHARCESDPSYEIDRTEALYGRSSTRCEKPQRHWLPPDGLRVYLEQSRAGLNLTTPELIRSYPATLNSVPAPGAPIPGFGDTTEFQWNLADNPKDMSTGLNADSNISEISQSLMGDDFMNMDRIVSFDDMFNCASETSMDWGMG</sequence>
<evidence type="ECO:0000256" key="3">
    <source>
        <dbReference type="ARBA" id="ARBA00023015"/>
    </source>
</evidence>
<dbReference type="GO" id="GO:0008270">
    <property type="term" value="F:zinc ion binding"/>
    <property type="evidence" value="ECO:0007669"/>
    <property type="project" value="InterPro"/>
</dbReference>
<feature type="region of interest" description="Disordered" evidence="6">
    <location>
        <begin position="182"/>
        <end position="202"/>
    </location>
</feature>
<organism evidence="8 9">
    <name type="scientific">Aaosphaeria arxii CBS 175.79</name>
    <dbReference type="NCBI Taxonomy" id="1450172"/>
    <lineage>
        <taxon>Eukaryota</taxon>
        <taxon>Fungi</taxon>
        <taxon>Dikarya</taxon>
        <taxon>Ascomycota</taxon>
        <taxon>Pezizomycotina</taxon>
        <taxon>Dothideomycetes</taxon>
        <taxon>Pleosporomycetidae</taxon>
        <taxon>Pleosporales</taxon>
        <taxon>Pleosporales incertae sedis</taxon>
        <taxon>Aaosphaeria</taxon>
    </lineage>
</organism>
<dbReference type="AlphaFoldDB" id="A0A6A5Y9T1"/>
<keyword evidence="4" id="KW-0804">Transcription</keyword>
<keyword evidence="5" id="KW-0539">Nucleus</keyword>
<feature type="domain" description="Xylanolytic transcriptional activator regulatory" evidence="7">
    <location>
        <begin position="6"/>
        <end position="160"/>
    </location>
</feature>
<gene>
    <name evidence="8" type="ORF">BU24DRAFT_338313</name>
</gene>
<evidence type="ECO:0000256" key="5">
    <source>
        <dbReference type="ARBA" id="ARBA00023242"/>
    </source>
</evidence>
<dbReference type="CDD" id="cd12148">
    <property type="entry name" value="fungal_TF_MHR"/>
    <property type="match status" value="1"/>
</dbReference>
<dbReference type="GO" id="GO:0003677">
    <property type="term" value="F:DNA binding"/>
    <property type="evidence" value="ECO:0007669"/>
    <property type="project" value="InterPro"/>
</dbReference>
<dbReference type="PANTHER" id="PTHR47338:SF23">
    <property type="entry name" value="ZN(II)2CYS6 TRANSCRIPTION FACTOR (EUROFUNG)"/>
    <property type="match status" value="1"/>
</dbReference>
<evidence type="ECO:0000313" key="9">
    <source>
        <dbReference type="Proteomes" id="UP000799778"/>
    </source>
</evidence>
<protein>
    <recommendedName>
        <fullName evidence="7">Xylanolytic transcriptional activator regulatory domain-containing protein</fullName>
    </recommendedName>
</protein>
<dbReference type="InterPro" id="IPR050815">
    <property type="entry name" value="TF_fung"/>
</dbReference>
<accession>A0A6A5Y9T1</accession>
<dbReference type="GO" id="GO:0000981">
    <property type="term" value="F:DNA-binding transcription factor activity, RNA polymerase II-specific"/>
    <property type="evidence" value="ECO:0007669"/>
    <property type="project" value="InterPro"/>
</dbReference>
<proteinExistence type="predicted"/>